<evidence type="ECO:0000259" key="1">
    <source>
        <dbReference type="PROSITE" id="PS51644"/>
    </source>
</evidence>
<reference evidence="2 3" key="1">
    <citation type="submission" date="2023-01" db="EMBL/GenBank/DDBJ databases">
        <title>Genomes from the Australian National Cyanobacteria Reference Collection.</title>
        <authorList>
            <person name="Willis A."/>
            <person name="Lee E.M.F."/>
        </authorList>
    </citation>
    <scope>NUCLEOTIDE SEQUENCE [LARGE SCALE GENOMIC DNA]</scope>
    <source>
        <strain evidence="2 3">CS-537/01</strain>
    </source>
</reference>
<dbReference type="Pfam" id="PF12872">
    <property type="entry name" value="OST-HTH"/>
    <property type="match status" value="1"/>
</dbReference>
<dbReference type="PROSITE" id="PS51644">
    <property type="entry name" value="HTH_OST"/>
    <property type="match status" value="1"/>
</dbReference>
<gene>
    <name evidence="2" type="ORF">PN492_00395</name>
</gene>
<feature type="domain" description="HTH OST-type" evidence="1">
    <location>
        <begin position="163"/>
        <end position="236"/>
    </location>
</feature>
<dbReference type="InterPro" id="IPR025605">
    <property type="entry name" value="OST-HTH/LOTUS_dom"/>
</dbReference>
<dbReference type="EMBL" id="JAQMTU010000005">
    <property type="protein sequence ID" value="MDB9485034.1"/>
    <property type="molecule type" value="Genomic_DNA"/>
</dbReference>
<dbReference type="Proteomes" id="UP001212123">
    <property type="component" value="Unassembled WGS sequence"/>
</dbReference>
<dbReference type="CDD" id="cd10146">
    <property type="entry name" value="LabA_like_C"/>
    <property type="match status" value="1"/>
</dbReference>
<evidence type="ECO:0000313" key="3">
    <source>
        <dbReference type="Proteomes" id="UP001212123"/>
    </source>
</evidence>
<comment type="caution">
    <text evidence="2">The sequence shown here is derived from an EMBL/GenBank/DDBJ whole genome shotgun (WGS) entry which is preliminary data.</text>
</comment>
<dbReference type="RefSeq" id="WP_271804555.1">
    <property type="nucleotide sequence ID" value="NZ_JAQMTU010000005.1"/>
</dbReference>
<dbReference type="PANTHER" id="PTHR35811">
    <property type="entry name" value="SLR1870 PROTEIN"/>
    <property type="match status" value="1"/>
</dbReference>
<name>A0ABT4ZZD4_9CYAN</name>
<evidence type="ECO:0000313" key="2">
    <source>
        <dbReference type="EMBL" id="MDB9485034.1"/>
    </source>
</evidence>
<dbReference type="InterPro" id="IPR041966">
    <property type="entry name" value="LOTUS-like"/>
</dbReference>
<sequence length="411" mass="47123">MIDKVGIFLDIENLAGWLKLDGGETLLDRASELGSVVVRRAYGDFSLPSVSKRQSELNLLGFEFVHVYHPVKGKNSADIQIVVDVMEYLTRVPDLQWFVLATGDADFSPLFRRLKELGKSVVGIGPKSKLSEVVKKSCNRFIYTDTNVVNIDIIISSVDNKELQESSLELLEKILNRNTDEIAVSVLKTAILELDPSFDERNFGYSKFLSFLKSVPDIVTLRLDKQKTTWFAKSAEDNNDEIKISSEDKNNQNVNIQPTTDLYKRLLKKIGLRLCRKKLLCEAIVKLNEKFQQTFSTSEQLEFLFDTFDNLYSRGEIRAASFLLYKSGYIVKNDDVNHTANLYLITTYSQEDILVKIDKIILSYLSYIYYQCQNKNINILPDLCMSLMMSNFLKNKNKIQEMISQCKLEQK</sequence>
<accession>A0ABT4ZZD4</accession>
<dbReference type="CDD" id="cd11297">
    <property type="entry name" value="PIN_LabA-like_N_1"/>
    <property type="match status" value="1"/>
</dbReference>
<protein>
    <submittedName>
        <fullName evidence="2">NYN domain-containing protein</fullName>
    </submittedName>
</protein>
<proteinExistence type="predicted"/>
<dbReference type="Gene3D" id="3.40.50.1010">
    <property type="entry name" value="5'-nuclease"/>
    <property type="match status" value="1"/>
</dbReference>
<dbReference type="Gene3D" id="3.30.420.610">
    <property type="entry name" value="LOTUS domain-like"/>
    <property type="match status" value="1"/>
</dbReference>
<organism evidence="2 3">
    <name type="scientific">Dolichospermum circinale CS-537/01</name>
    <dbReference type="NCBI Taxonomy" id="3021739"/>
    <lineage>
        <taxon>Bacteria</taxon>
        <taxon>Bacillati</taxon>
        <taxon>Cyanobacteriota</taxon>
        <taxon>Cyanophyceae</taxon>
        <taxon>Nostocales</taxon>
        <taxon>Aphanizomenonaceae</taxon>
        <taxon>Dolichospermum</taxon>
        <taxon>Dolichospermum circinale</taxon>
    </lineage>
</organism>
<dbReference type="PANTHER" id="PTHR35811:SF1">
    <property type="entry name" value="HTH OST-TYPE DOMAIN-CONTAINING PROTEIN"/>
    <property type="match status" value="1"/>
</dbReference>
<dbReference type="InterPro" id="IPR021139">
    <property type="entry name" value="NYN"/>
</dbReference>
<dbReference type="Pfam" id="PF01936">
    <property type="entry name" value="NYN"/>
    <property type="match status" value="1"/>
</dbReference>
<keyword evidence="3" id="KW-1185">Reference proteome</keyword>